<organism evidence="1 2">
    <name type="scientific">Arthrobacter psychrochitiniphilus</name>
    <dbReference type="NCBI Taxonomy" id="291045"/>
    <lineage>
        <taxon>Bacteria</taxon>
        <taxon>Bacillati</taxon>
        <taxon>Actinomycetota</taxon>
        <taxon>Actinomycetes</taxon>
        <taxon>Micrococcales</taxon>
        <taxon>Micrococcaceae</taxon>
        <taxon>Arthrobacter</taxon>
    </lineage>
</organism>
<evidence type="ECO:0000313" key="2">
    <source>
        <dbReference type="Proteomes" id="UP000246303"/>
    </source>
</evidence>
<dbReference type="AlphaFoldDB" id="A0A2V3DVB0"/>
<comment type="caution">
    <text evidence="1">The sequence shown here is derived from an EMBL/GenBank/DDBJ whole genome shotgun (WGS) entry which is preliminary data.</text>
</comment>
<evidence type="ECO:0000313" key="1">
    <source>
        <dbReference type="EMBL" id="PXA69306.1"/>
    </source>
</evidence>
<sequence>MNLDDGHVDRRNRHHLATVKAAGTDRAALDANISSRRSLAHKALRAVIIAVPPYAAFTGLSQNTASLAHHFGVYAQMKQLVLLWQFHHQRRGIARRLPCMIEL</sequence>
<dbReference type="Proteomes" id="UP000246303">
    <property type="component" value="Unassembled WGS sequence"/>
</dbReference>
<protein>
    <submittedName>
        <fullName evidence="1">Uncharacterized protein</fullName>
    </submittedName>
</protein>
<dbReference type="EMBL" id="QHLZ01000001">
    <property type="protein sequence ID" value="PXA69306.1"/>
    <property type="molecule type" value="Genomic_DNA"/>
</dbReference>
<accession>A0A2V3DVB0</accession>
<name>A0A2V3DVB0_9MICC</name>
<gene>
    <name evidence="1" type="ORF">CVS29_01695</name>
</gene>
<keyword evidence="2" id="KW-1185">Reference proteome</keyword>
<proteinExistence type="predicted"/>
<reference evidence="1 2" key="1">
    <citation type="submission" date="2018-05" db="EMBL/GenBank/DDBJ databases">
        <title>Genetic diversity of glacier-inhabiting Cryobacterium bacteria in China and description of Cryobacterium mengkeensis sp. nov. and Arthrobacter glacialis sp. nov.</title>
        <authorList>
            <person name="Liu Q."/>
            <person name="Xin Y.-H."/>
        </authorList>
    </citation>
    <scope>NUCLEOTIDE SEQUENCE [LARGE SCALE GENOMIC DNA]</scope>
    <source>
        <strain evidence="1 2">GP3</strain>
    </source>
</reference>